<dbReference type="EMBL" id="QPKV01000009">
    <property type="protein sequence ID" value="RDC54976.1"/>
    <property type="molecule type" value="Genomic_DNA"/>
</dbReference>
<feature type="transmembrane region" description="Helical" evidence="1">
    <location>
        <begin position="277"/>
        <end position="300"/>
    </location>
</feature>
<evidence type="ECO:0000259" key="2">
    <source>
        <dbReference type="Pfam" id="PF05569"/>
    </source>
</evidence>
<evidence type="ECO:0000313" key="4">
    <source>
        <dbReference type="Proteomes" id="UP000253961"/>
    </source>
</evidence>
<dbReference type="AlphaFoldDB" id="A0A369PWA1"/>
<feature type="domain" description="Peptidase M56" evidence="2">
    <location>
        <begin position="164"/>
        <end position="266"/>
    </location>
</feature>
<reference evidence="3 4" key="1">
    <citation type="submission" date="2018-07" db="EMBL/GenBank/DDBJ databases">
        <title>Pedobacter sp. nov., isolated from soil.</title>
        <authorList>
            <person name="Zhou L.Y."/>
            <person name="Du Z.J."/>
        </authorList>
    </citation>
    <scope>NUCLEOTIDE SEQUENCE [LARGE SCALE GENOMIC DNA]</scope>
    <source>
        <strain evidence="3 4">JDX94</strain>
    </source>
</reference>
<protein>
    <recommendedName>
        <fullName evidence="2">Peptidase M56 domain-containing protein</fullName>
    </recommendedName>
</protein>
<dbReference type="Gene3D" id="2.60.450.10">
    <property type="entry name" value="Lipopolysaccharide (LPS) transport protein A like domain"/>
    <property type="match status" value="1"/>
</dbReference>
<proteinExistence type="predicted"/>
<dbReference type="Pfam" id="PF05569">
    <property type="entry name" value="Peptidase_M56"/>
    <property type="match status" value="1"/>
</dbReference>
<evidence type="ECO:0000313" key="3">
    <source>
        <dbReference type="EMBL" id="RDC54976.1"/>
    </source>
</evidence>
<feature type="transmembrane region" description="Helical" evidence="1">
    <location>
        <begin position="106"/>
        <end position="125"/>
    </location>
</feature>
<organism evidence="3 4">
    <name type="scientific">Pedobacter chinensis</name>
    <dbReference type="NCBI Taxonomy" id="2282421"/>
    <lineage>
        <taxon>Bacteria</taxon>
        <taxon>Pseudomonadati</taxon>
        <taxon>Bacteroidota</taxon>
        <taxon>Sphingobacteriia</taxon>
        <taxon>Sphingobacteriales</taxon>
        <taxon>Sphingobacteriaceae</taxon>
        <taxon>Pedobacter</taxon>
    </lineage>
</organism>
<name>A0A369PWA1_9SPHI</name>
<dbReference type="PANTHER" id="PTHR34978">
    <property type="entry name" value="POSSIBLE SENSOR-TRANSDUCER PROTEIN BLAR"/>
    <property type="match status" value="1"/>
</dbReference>
<gene>
    <name evidence="3" type="ORF">DU508_19405</name>
</gene>
<dbReference type="InterPro" id="IPR008756">
    <property type="entry name" value="Peptidase_M56"/>
</dbReference>
<dbReference type="OrthoDB" id="649093at2"/>
<keyword evidence="4" id="KW-1185">Reference proteome</keyword>
<keyword evidence="1" id="KW-0812">Transmembrane</keyword>
<feature type="transmembrane region" description="Helical" evidence="1">
    <location>
        <begin position="6"/>
        <end position="24"/>
    </location>
</feature>
<keyword evidence="1" id="KW-0472">Membrane</keyword>
<dbReference type="RefSeq" id="WP_115404425.1">
    <property type="nucleotide sequence ID" value="NZ_QPKV01000009.1"/>
</dbReference>
<feature type="transmembrane region" description="Helical" evidence="1">
    <location>
        <begin position="36"/>
        <end position="53"/>
    </location>
</feature>
<keyword evidence="1" id="KW-1133">Transmembrane helix</keyword>
<dbReference type="PANTHER" id="PTHR34978:SF3">
    <property type="entry name" value="SLR0241 PROTEIN"/>
    <property type="match status" value="1"/>
</dbReference>
<dbReference type="Proteomes" id="UP000253961">
    <property type="component" value="Unassembled WGS sequence"/>
</dbReference>
<evidence type="ECO:0000256" key="1">
    <source>
        <dbReference type="SAM" id="Phobius"/>
    </source>
</evidence>
<comment type="caution">
    <text evidence="3">The sequence shown here is derived from an EMBL/GenBank/DDBJ whole genome shotgun (WGS) entry which is preliminary data.</text>
</comment>
<sequence>MEWLMYLLKVSACTVLFFAFYLLIFRKLTFFKFNRFYLLGSLFLSFVIPDLQFEIKREIIVTETNILTNVPKIRPGSNQAFQLIRPMVVEHQLQNRPEPDWDKLGFYIYGGITSMLFLVCSWRLFDLLKHTRHYVKTSDGLKLITKTEGFTNCSFFNYVFIDEKKMSNSELQVLLAHEKVHAQQYHSVDKILLMIFKAMLWFNPIVYLFDKALEQTHEYEADEITSINIGNQYYASLLLRLAVSKSDMPLIHHFVKSPIKDRIKMLFNPKSKNMKKLMYLLALPVAFGLVWLFAVEVVYAQKKSNVQIELKAMYPQVSDVRKERTKKAIKKSTKNKMLIKADPSNQAKALVPKILSFQKITGDIKNKISYMQGAIMEIGGDILKAQDVEFNQINNTITAKGASFETNGKIETGDKMIFDLNKNTHVTFKPIELEIKNKMELDPKVNYRADSVKFNKNKTMVYMFGNAEMSYSQTTLSGTNIVYDALTQSVKANDAEIFLNHKKGIKADSIFYDLKTSKVKLFGANLDR</sequence>
<dbReference type="InterPro" id="IPR052173">
    <property type="entry name" value="Beta-lactam_resp_regulator"/>
</dbReference>
<accession>A0A369PWA1</accession>